<dbReference type="GO" id="GO:0140359">
    <property type="term" value="F:ABC-type transporter activity"/>
    <property type="evidence" value="ECO:0007669"/>
    <property type="project" value="InterPro"/>
</dbReference>
<dbReference type="OrthoDB" id="66620at2759"/>
<feature type="transmembrane region" description="Helical" evidence="8">
    <location>
        <begin position="625"/>
        <end position="646"/>
    </location>
</feature>
<evidence type="ECO:0000256" key="1">
    <source>
        <dbReference type="ARBA" id="ARBA00004141"/>
    </source>
</evidence>
<dbReference type="PANTHER" id="PTHR48041:SF91">
    <property type="entry name" value="ABC TRANSPORTER G FAMILY MEMBER 28"/>
    <property type="match status" value="1"/>
</dbReference>
<dbReference type="PANTHER" id="PTHR48041">
    <property type="entry name" value="ABC TRANSPORTER G FAMILY MEMBER 28"/>
    <property type="match status" value="1"/>
</dbReference>
<keyword evidence="6 8" id="KW-1133">Transmembrane helix</keyword>
<accession>A0A4V1IRX7</accession>
<dbReference type="InterPro" id="IPR050352">
    <property type="entry name" value="ABCG_transporters"/>
</dbReference>
<evidence type="ECO:0000256" key="5">
    <source>
        <dbReference type="ARBA" id="ARBA00022840"/>
    </source>
</evidence>
<dbReference type="SUPFAM" id="SSF52540">
    <property type="entry name" value="P-loop containing nucleoside triphosphate hydrolases"/>
    <property type="match status" value="1"/>
</dbReference>
<keyword evidence="7 8" id="KW-0472">Membrane</keyword>
<organism evidence="10 11">
    <name type="scientific">Blyttiomyces helicus</name>
    <dbReference type="NCBI Taxonomy" id="388810"/>
    <lineage>
        <taxon>Eukaryota</taxon>
        <taxon>Fungi</taxon>
        <taxon>Fungi incertae sedis</taxon>
        <taxon>Chytridiomycota</taxon>
        <taxon>Chytridiomycota incertae sedis</taxon>
        <taxon>Chytridiomycetes</taxon>
        <taxon>Chytridiomycetes incertae sedis</taxon>
        <taxon>Blyttiomyces</taxon>
    </lineage>
</organism>
<reference evidence="11" key="1">
    <citation type="journal article" date="2018" name="Nat. Microbiol.">
        <title>Leveraging single-cell genomics to expand the fungal tree of life.</title>
        <authorList>
            <person name="Ahrendt S.R."/>
            <person name="Quandt C.A."/>
            <person name="Ciobanu D."/>
            <person name="Clum A."/>
            <person name="Salamov A."/>
            <person name="Andreopoulos B."/>
            <person name="Cheng J.F."/>
            <person name="Woyke T."/>
            <person name="Pelin A."/>
            <person name="Henrissat B."/>
            <person name="Reynolds N.K."/>
            <person name="Benny G.L."/>
            <person name="Smith M.E."/>
            <person name="James T.Y."/>
            <person name="Grigoriev I.V."/>
        </authorList>
    </citation>
    <scope>NUCLEOTIDE SEQUENCE [LARGE SCALE GENOMIC DNA]</scope>
</reference>
<evidence type="ECO:0000256" key="3">
    <source>
        <dbReference type="ARBA" id="ARBA00022692"/>
    </source>
</evidence>
<feature type="transmembrane region" description="Helical" evidence="8">
    <location>
        <begin position="66"/>
        <end position="85"/>
    </location>
</feature>
<feature type="transmembrane region" description="Helical" evidence="8">
    <location>
        <begin position="598"/>
        <end position="618"/>
    </location>
</feature>
<keyword evidence="10" id="KW-0378">Hydrolase</keyword>
<comment type="subcellular location">
    <subcellularLocation>
        <location evidence="1">Membrane</location>
        <topology evidence="1">Multi-pass membrane protein</topology>
    </subcellularLocation>
</comment>
<dbReference type="Pfam" id="PF00005">
    <property type="entry name" value="ABC_tran"/>
    <property type="match status" value="1"/>
</dbReference>
<evidence type="ECO:0000256" key="7">
    <source>
        <dbReference type="ARBA" id="ARBA00023136"/>
    </source>
</evidence>
<keyword evidence="2" id="KW-0813">Transport</keyword>
<dbReference type="InterPro" id="IPR043926">
    <property type="entry name" value="ABCG_dom"/>
</dbReference>
<feature type="transmembrane region" description="Helical" evidence="8">
    <location>
        <begin position="652"/>
        <end position="670"/>
    </location>
</feature>
<dbReference type="Proteomes" id="UP000269721">
    <property type="component" value="Unassembled WGS sequence"/>
</dbReference>
<evidence type="ECO:0000256" key="6">
    <source>
        <dbReference type="ARBA" id="ARBA00022989"/>
    </source>
</evidence>
<dbReference type="GO" id="GO:0016020">
    <property type="term" value="C:membrane"/>
    <property type="evidence" value="ECO:0007669"/>
    <property type="project" value="UniProtKB-SubCell"/>
</dbReference>
<dbReference type="EMBL" id="KZ994994">
    <property type="protein sequence ID" value="RKO91597.1"/>
    <property type="molecule type" value="Genomic_DNA"/>
</dbReference>
<gene>
    <name evidence="10" type="ORF">BDK51DRAFT_18767</name>
</gene>
<sequence length="722" mass="79250">NQCGPGFFCPENSYEPVYCCAGYYCPTPDQILKCPKGSECPVGSVTPVSCSFLAICPEGTGNASRVGTLAIFVVVFILLAAFFALRKSLVTKRNIKYRKRIEDEDDLPIVGGPPPEKHDEHRKFDIQYENIGLVLEHGVEIMRGVTGTLHSGRICAVMGPSGAGKTTFVSLLTNKAKRTSGTISINGRQEELSHYQRLIGFVPQEDVMLRELTVRDILMHSALMRLPAEWENAKKKKLVLDMIAFLGLDHIMDSFVGDEEERGISGGQRKRVNIGMELVAAPSVLFLDEPTSGLDSATSFEVCKLLHDIARENSMTIAAVIHSPSPAAFAQFDDFLLLGKGGRVIYNGDRVGATKYFESLGFTLPHGSSPSDFYMDVATGRVACTISPRFKPSHLFTAWEAHFAGRDAAKALQEAARSGTVRRPAAPRVDTVAAARAALVGTGRYFADVANEFREWVVDIFVVDKVRVLPGVFTTFWLCYRRASTQIYRSPANFIFDQLVHLVCGIFISVAVQANDYAGLFPRQVCSVAPPTLGAGVGCAKAFDQLPATGTFLSLGILFSGVIVGTSTFGGERVVFWRDSSAGMATIPYFLAKWIADIPRILMAMLMFTLSLILFFPYRMSLADLFLIVGCLYLAAFPMGYFLSAVLPPKSLALASTGFVLLWSMLFGGVTPKLEQVNERSFYAPLRWIWTISAPKWSTEGMCRNKRARREHGPSLVSIFCP</sequence>
<dbReference type="FunFam" id="3.40.50.300:FF:000367">
    <property type="entry name" value="ABC transporter G family member 24"/>
    <property type="match status" value="1"/>
</dbReference>
<protein>
    <submittedName>
        <fullName evidence="10">P-loop containing nucleoside triphosphate hydrolase protein</fullName>
    </submittedName>
</protein>
<proteinExistence type="predicted"/>
<dbReference type="SMART" id="SM00382">
    <property type="entry name" value="AAA"/>
    <property type="match status" value="1"/>
</dbReference>
<feature type="non-terminal residue" evidence="10">
    <location>
        <position position="1"/>
    </location>
</feature>
<dbReference type="Pfam" id="PF19055">
    <property type="entry name" value="ABC2_membrane_7"/>
    <property type="match status" value="2"/>
</dbReference>
<dbReference type="Gene3D" id="3.40.50.300">
    <property type="entry name" value="P-loop containing nucleotide triphosphate hydrolases"/>
    <property type="match status" value="1"/>
</dbReference>
<dbReference type="InterPro" id="IPR003439">
    <property type="entry name" value="ABC_transporter-like_ATP-bd"/>
</dbReference>
<evidence type="ECO:0000256" key="2">
    <source>
        <dbReference type="ARBA" id="ARBA00022448"/>
    </source>
</evidence>
<evidence type="ECO:0000256" key="4">
    <source>
        <dbReference type="ARBA" id="ARBA00022741"/>
    </source>
</evidence>
<dbReference type="AlphaFoldDB" id="A0A4V1IRX7"/>
<keyword evidence="5" id="KW-0067">ATP-binding</keyword>
<feature type="transmembrane region" description="Helical" evidence="8">
    <location>
        <begin position="551"/>
        <end position="570"/>
    </location>
</feature>
<evidence type="ECO:0000313" key="11">
    <source>
        <dbReference type="Proteomes" id="UP000269721"/>
    </source>
</evidence>
<keyword evidence="11" id="KW-1185">Reference proteome</keyword>
<dbReference type="InterPro" id="IPR003593">
    <property type="entry name" value="AAA+_ATPase"/>
</dbReference>
<dbReference type="PROSITE" id="PS50893">
    <property type="entry name" value="ABC_TRANSPORTER_2"/>
    <property type="match status" value="1"/>
</dbReference>
<evidence type="ECO:0000256" key="8">
    <source>
        <dbReference type="SAM" id="Phobius"/>
    </source>
</evidence>
<keyword evidence="4" id="KW-0547">Nucleotide-binding</keyword>
<evidence type="ECO:0000259" key="9">
    <source>
        <dbReference type="PROSITE" id="PS50893"/>
    </source>
</evidence>
<dbReference type="InterPro" id="IPR027417">
    <property type="entry name" value="P-loop_NTPase"/>
</dbReference>
<name>A0A4V1IRX7_9FUNG</name>
<feature type="domain" description="ABC transporter" evidence="9">
    <location>
        <begin position="126"/>
        <end position="366"/>
    </location>
</feature>
<dbReference type="PROSITE" id="PS00211">
    <property type="entry name" value="ABC_TRANSPORTER_1"/>
    <property type="match status" value="1"/>
</dbReference>
<dbReference type="GO" id="GO:0005524">
    <property type="term" value="F:ATP binding"/>
    <property type="evidence" value="ECO:0007669"/>
    <property type="project" value="UniProtKB-KW"/>
</dbReference>
<dbReference type="GO" id="GO:0016887">
    <property type="term" value="F:ATP hydrolysis activity"/>
    <property type="evidence" value="ECO:0007669"/>
    <property type="project" value="InterPro"/>
</dbReference>
<keyword evidence="3 8" id="KW-0812">Transmembrane</keyword>
<evidence type="ECO:0000313" key="10">
    <source>
        <dbReference type="EMBL" id="RKO91597.1"/>
    </source>
</evidence>
<dbReference type="InterPro" id="IPR017871">
    <property type="entry name" value="ABC_transporter-like_CS"/>
</dbReference>